<dbReference type="InterPro" id="IPR050352">
    <property type="entry name" value="ABCG_transporters"/>
</dbReference>
<dbReference type="Pfam" id="PF00005">
    <property type="entry name" value="ABC_tran"/>
    <property type="match status" value="1"/>
</dbReference>
<evidence type="ECO:0000256" key="3">
    <source>
        <dbReference type="ARBA" id="ARBA00022692"/>
    </source>
</evidence>
<feature type="transmembrane region" description="Helical" evidence="9">
    <location>
        <begin position="556"/>
        <end position="581"/>
    </location>
</feature>
<dbReference type="InterPro" id="IPR003439">
    <property type="entry name" value="ABC_transporter-like_ATP-bd"/>
</dbReference>
<proteinExistence type="predicted"/>
<organism evidence="11 12">
    <name type="scientific">Ostreobium quekettii</name>
    <dbReference type="NCBI Taxonomy" id="121088"/>
    <lineage>
        <taxon>Eukaryota</taxon>
        <taxon>Viridiplantae</taxon>
        <taxon>Chlorophyta</taxon>
        <taxon>core chlorophytes</taxon>
        <taxon>Ulvophyceae</taxon>
        <taxon>TCBD clade</taxon>
        <taxon>Bryopsidales</taxon>
        <taxon>Ostreobineae</taxon>
        <taxon>Ostreobiaceae</taxon>
        <taxon>Ostreobium</taxon>
    </lineage>
</organism>
<dbReference type="SUPFAM" id="SSF52540">
    <property type="entry name" value="P-loop containing nucleoside triphosphate hydrolases"/>
    <property type="match status" value="1"/>
</dbReference>
<keyword evidence="7 9" id="KW-0472">Membrane</keyword>
<keyword evidence="4" id="KW-0547">Nucleotide-binding</keyword>
<evidence type="ECO:0000256" key="9">
    <source>
        <dbReference type="SAM" id="Phobius"/>
    </source>
</evidence>
<evidence type="ECO:0000256" key="7">
    <source>
        <dbReference type="ARBA" id="ARBA00023136"/>
    </source>
</evidence>
<dbReference type="InterPro" id="IPR027417">
    <property type="entry name" value="P-loop_NTPase"/>
</dbReference>
<feature type="transmembrane region" description="Helical" evidence="9">
    <location>
        <begin position="625"/>
        <end position="642"/>
    </location>
</feature>
<evidence type="ECO:0000256" key="5">
    <source>
        <dbReference type="ARBA" id="ARBA00022840"/>
    </source>
</evidence>
<dbReference type="PANTHER" id="PTHR48041:SF125">
    <property type="entry name" value="ABC TRANSPORTER G FAMILY"/>
    <property type="match status" value="1"/>
</dbReference>
<dbReference type="Gene3D" id="3.40.50.300">
    <property type="entry name" value="P-loop containing nucleotide triphosphate hydrolases"/>
    <property type="match status" value="1"/>
</dbReference>
<keyword evidence="2" id="KW-0813">Transport</keyword>
<evidence type="ECO:0000259" key="10">
    <source>
        <dbReference type="PROSITE" id="PS50893"/>
    </source>
</evidence>
<reference evidence="11" key="1">
    <citation type="submission" date="2020-12" db="EMBL/GenBank/DDBJ databases">
        <authorList>
            <person name="Iha C."/>
        </authorList>
    </citation>
    <scope>NUCLEOTIDE SEQUENCE</scope>
</reference>
<accession>A0A8S1IS73</accession>
<dbReference type="GO" id="GO:0016887">
    <property type="term" value="F:ATP hydrolysis activity"/>
    <property type="evidence" value="ECO:0007669"/>
    <property type="project" value="InterPro"/>
</dbReference>
<comment type="subcellular location">
    <subcellularLocation>
        <location evidence="1">Membrane</location>
        <topology evidence="1">Multi-pass membrane protein</topology>
    </subcellularLocation>
</comment>
<name>A0A8S1IS73_9CHLO</name>
<dbReference type="GO" id="GO:0140359">
    <property type="term" value="F:ABC-type transporter activity"/>
    <property type="evidence" value="ECO:0007669"/>
    <property type="project" value="InterPro"/>
</dbReference>
<keyword evidence="5" id="KW-0067">ATP-binding</keyword>
<feature type="domain" description="ABC transporter" evidence="10">
    <location>
        <begin position="115"/>
        <end position="354"/>
    </location>
</feature>
<dbReference type="SMART" id="SM00382">
    <property type="entry name" value="AAA"/>
    <property type="match status" value="1"/>
</dbReference>
<feature type="transmembrane region" description="Helical" evidence="9">
    <location>
        <begin position="711"/>
        <end position="733"/>
    </location>
</feature>
<keyword evidence="3 9" id="KW-0812">Transmembrane</keyword>
<evidence type="ECO:0000256" key="2">
    <source>
        <dbReference type="ARBA" id="ARBA00022448"/>
    </source>
</evidence>
<protein>
    <recommendedName>
        <fullName evidence="10">ABC transporter domain-containing protein</fullName>
    </recommendedName>
</protein>
<dbReference type="GO" id="GO:0016020">
    <property type="term" value="C:membrane"/>
    <property type="evidence" value="ECO:0007669"/>
    <property type="project" value="UniProtKB-SubCell"/>
</dbReference>
<dbReference type="EMBL" id="CAJHUC010000767">
    <property type="protein sequence ID" value="CAD7698135.1"/>
    <property type="molecule type" value="Genomic_DNA"/>
</dbReference>
<dbReference type="InterPro" id="IPR003593">
    <property type="entry name" value="AAA+_ATPase"/>
</dbReference>
<dbReference type="PROSITE" id="PS50893">
    <property type="entry name" value="ABC_TRANSPORTER_2"/>
    <property type="match status" value="1"/>
</dbReference>
<keyword evidence="12" id="KW-1185">Reference proteome</keyword>
<feature type="region of interest" description="Disordered" evidence="8">
    <location>
        <begin position="1"/>
        <end position="32"/>
    </location>
</feature>
<dbReference type="GO" id="GO:0005524">
    <property type="term" value="F:ATP binding"/>
    <property type="evidence" value="ECO:0007669"/>
    <property type="project" value="UniProtKB-KW"/>
</dbReference>
<evidence type="ECO:0000256" key="4">
    <source>
        <dbReference type="ARBA" id="ARBA00022741"/>
    </source>
</evidence>
<gene>
    <name evidence="11" type="ORF">OSTQU699_LOCUS3496</name>
</gene>
<evidence type="ECO:0000256" key="6">
    <source>
        <dbReference type="ARBA" id="ARBA00022989"/>
    </source>
</evidence>
<dbReference type="OrthoDB" id="566375at2759"/>
<evidence type="ECO:0000256" key="8">
    <source>
        <dbReference type="SAM" id="MobiDB-lite"/>
    </source>
</evidence>
<feature type="transmembrane region" description="Helical" evidence="9">
    <location>
        <begin position="512"/>
        <end position="535"/>
    </location>
</feature>
<dbReference type="AlphaFoldDB" id="A0A8S1IS73"/>
<dbReference type="InterPro" id="IPR013525">
    <property type="entry name" value="ABC2_TM"/>
</dbReference>
<feature type="transmembrane region" description="Helical" evidence="9">
    <location>
        <begin position="587"/>
        <end position="613"/>
    </location>
</feature>
<evidence type="ECO:0000256" key="1">
    <source>
        <dbReference type="ARBA" id="ARBA00004141"/>
    </source>
</evidence>
<comment type="caution">
    <text evidence="11">The sequence shown here is derived from an EMBL/GenBank/DDBJ whole genome shotgun (WGS) entry which is preliminary data.</text>
</comment>
<dbReference type="Pfam" id="PF01061">
    <property type="entry name" value="ABC2_membrane"/>
    <property type="match status" value="1"/>
</dbReference>
<evidence type="ECO:0000313" key="12">
    <source>
        <dbReference type="Proteomes" id="UP000708148"/>
    </source>
</evidence>
<dbReference type="Proteomes" id="UP000708148">
    <property type="component" value="Unassembled WGS sequence"/>
</dbReference>
<evidence type="ECO:0000313" key="11">
    <source>
        <dbReference type="EMBL" id="CAD7698135.1"/>
    </source>
</evidence>
<sequence length="739" mass="81228">MDGTAHAGSEGYDAIEAGSRPPAPPKSPELRGSMERDIRVSIEAFRGPPAAGTMSPMAQSMPEAPILDKEGVKGSLLDAIPESGRVGVQFRGVNGWVPATFQKPGMGRALQKIGSKIRGEQPAGARRQILYNVCGSVSPGEVLALMGPSGSGKTSFISVLGGRKPKLMEADGDILFNGRPLNKAMKRRIGFVLQDDLMYASLTVEETLYYAAMLRLPKTMTRAQKKQRVDTVIEALGLGKCRDTLIGGFMMRGVSGGERKRVSVGHELLIDPSFLLLDEPTSGLDATTAMNLLTTLRRLAEGGRTVLTTIHQPSSRIYRQLDSVLLLSEGHTMYYGSGKLAIEWFTNLHYKCPYGVNIADYILDLANGDVLADGSRDDEAREGLIARYRYFSASHPQGLQDQAELLDAIPATGLKSFENAPATLQVKVTDGKHAEQLEELEEEESSLMKRSDRWGASYCGQIGILFQRCVKVRRTDALGLQNYLRLLLVAAIAGILWWQVGGGDTLLAASDVVGLLFFEMLFMGFYAMFRALFTFPSDFNMMLKERRSGMYRLSTFYIARTLSDLPMDCTIPSLFVIIVYWSTGLRVTFVAFLANWLSIMLITLVAQSLGMLIGASVMDVQQAQTIISVLMLALMLVGGFYVRDVPDWVGWLKYGSFMWWGFSLLLKIEFGDRSFVDCGGLGESNDGVAECVPVDSLQNALNLPSDVNDSVWPEVVFLFGLLVSTRAIIYYVLQRKTRS</sequence>
<dbReference type="PANTHER" id="PTHR48041">
    <property type="entry name" value="ABC TRANSPORTER G FAMILY MEMBER 28"/>
    <property type="match status" value="1"/>
</dbReference>
<feature type="transmembrane region" description="Helical" evidence="9">
    <location>
        <begin position="483"/>
        <end position="500"/>
    </location>
</feature>
<keyword evidence="6 9" id="KW-1133">Transmembrane helix</keyword>